<evidence type="ECO:0000256" key="1">
    <source>
        <dbReference type="ARBA" id="ARBA00022729"/>
    </source>
</evidence>
<sequence length="412" mass="47061">MIKSVLTFLLILSSMFLFAQSDAQKKLEKRKEQLLEEIRVNERILQENKKKEKSVVNVIQQQKAKIDLREKLIQTNEKQAKLLNDDIYTNQIKINKLKRELEVLKEDYANMIVKSYKSRSERSRAMFLLSSENFTQAYKRVQYMKQYADYRKTQGDEINVKSAELEVYNVKLSALKTEKEKIIQAQEKEKLVLVQEKQEQEKLVKSIKKDQKKIVAEIKKKQQEAKDIDKKIQKAIRDAIAAENKKTAKKTGTKTTSTGSSPSKIVLTAEGKIESDNFKSNRGKLPWPVEKGFVSLKFGDQPHPVQPTLIIHSNGVEITTESGSSARSVFAGEVMLIQVLSPINKAVYIKHGDFITVYQNLSTVSVNKGDKVGLKQAIGRIRTNESTGKTAIKFSVLQNDSFLNPQSWLYNM</sequence>
<name>A0A328X0P3_9FLAO</name>
<dbReference type="RefSeq" id="WP_112085204.1">
    <property type="nucleotide sequence ID" value="NZ_QLSV01000003.1"/>
</dbReference>
<evidence type="ECO:0000259" key="5">
    <source>
        <dbReference type="Pfam" id="PF01551"/>
    </source>
</evidence>
<evidence type="ECO:0000256" key="4">
    <source>
        <dbReference type="SAM" id="SignalP"/>
    </source>
</evidence>
<dbReference type="InterPro" id="IPR050570">
    <property type="entry name" value="Cell_wall_metabolism_enzyme"/>
</dbReference>
<keyword evidence="1 4" id="KW-0732">Signal</keyword>
<dbReference type="OrthoDB" id="9815884at2"/>
<dbReference type="PANTHER" id="PTHR21666">
    <property type="entry name" value="PEPTIDASE-RELATED"/>
    <property type="match status" value="1"/>
</dbReference>
<evidence type="ECO:0000256" key="2">
    <source>
        <dbReference type="SAM" id="Coils"/>
    </source>
</evidence>
<dbReference type="InterPro" id="IPR016047">
    <property type="entry name" value="M23ase_b-sheet_dom"/>
</dbReference>
<dbReference type="CDD" id="cd12797">
    <property type="entry name" value="M23_peptidase"/>
    <property type="match status" value="1"/>
</dbReference>
<keyword evidence="7" id="KW-1185">Reference proteome</keyword>
<dbReference type="Gene3D" id="6.10.250.3150">
    <property type="match status" value="1"/>
</dbReference>
<gene>
    <name evidence="6" type="ORF">B0I10_103185</name>
</gene>
<dbReference type="Pfam" id="PF01551">
    <property type="entry name" value="Peptidase_M23"/>
    <property type="match status" value="1"/>
</dbReference>
<feature type="region of interest" description="Disordered" evidence="3">
    <location>
        <begin position="244"/>
        <end position="264"/>
    </location>
</feature>
<proteinExistence type="predicted"/>
<feature type="chain" id="PRO_5016467156" evidence="4">
    <location>
        <begin position="20"/>
        <end position="412"/>
    </location>
</feature>
<keyword evidence="2" id="KW-0175">Coiled coil</keyword>
<feature type="coiled-coil region" evidence="2">
    <location>
        <begin position="17"/>
        <end position="51"/>
    </location>
</feature>
<dbReference type="AlphaFoldDB" id="A0A328X0P3"/>
<protein>
    <submittedName>
        <fullName evidence="6">Septal ring factor EnvC (AmiA/AmiB activator)</fullName>
    </submittedName>
</protein>
<feature type="signal peptide" evidence="4">
    <location>
        <begin position="1"/>
        <end position="19"/>
    </location>
</feature>
<organism evidence="6 7">
    <name type="scientific">Flavobacterium lacus</name>
    <dbReference type="NCBI Taxonomy" id="1353778"/>
    <lineage>
        <taxon>Bacteria</taxon>
        <taxon>Pseudomonadati</taxon>
        <taxon>Bacteroidota</taxon>
        <taxon>Flavobacteriia</taxon>
        <taxon>Flavobacteriales</taxon>
        <taxon>Flavobacteriaceae</taxon>
        <taxon>Flavobacterium</taxon>
    </lineage>
</organism>
<evidence type="ECO:0000256" key="3">
    <source>
        <dbReference type="SAM" id="MobiDB-lite"/>
    </source>
</evidence>
<feature type="compositionally biased region" description="Low complexity" evidence="3">
    <location>
        <begin position="253"/>
        <end position="264"/>
    </location>
</feature>
<evidence type="ECO:0000313" key="7">
    <source>
        <dbReference type="Proteomes" id="UP000249518"/>
    </source>
</evidence>
<dbReference type="Proteomes" id="UP000249518">
    <property type="component" value="Unassembled WGS sequence"/>
</dbReference>
<feature type="domain" description="M23ase beta-sheet core" evidence="5">
    <location>
        <begin position="313"/>
        <end position="405"/>
    </location>
</feature>
<accession>A0A328X0P3</accession>
<dbReference type="GO" id="GO:0004222">
    <property type="term" value="F:metalloendopeptidase activity"/>
    <property type="evidence" value="ECO:0007669"/>
    <property type="project" value="TreeGrafter"/>
</dbReference>
<dbReference type="SUPFAM" id="SSF51261">
    <property type="entry name" value="Duplicated hybrid motif"/>
    <property type="match status" value="1"/>
</dbReference>
<comment type="caution">
    <text evidence="6">The sequence shown here is derived from an EMBL/GenBank/DDBJ whole genome shotgun (WGS) entry which is preliminary data.</text>
</comment>
<dbReference type="Gene3D" id="2.70.70.10">
    <property type="entry name" value="Glucose Permease (Domain IIA)"/>
    <property type="match status" value="1"/>
</dbReference>
<dbReference type="InterPro" id="IPR011055">
    <property type="entry name" value="Dup_hybrid_motif"/>
</dbReference>
<dbReference type="EMBL" id="QLSV01000003">
    <property type="protein sequence ID" value="RAR49764.1"/>
    <property type="molecule type" value="Genomic_DNA"/>
</dbReference>
<dbReference type="PANTHER" id="PTHR21666:SF289">
    <property type="entry name" value="L-ALA--D-GLU ENDOPEPTIDASE"/>
    <property type="match status" value="1"/>
</dbReference>
<reference evidence="6 7" key="1">
    <citation type="submission" date="2018-06" db="EMBL/GenBank/DDBJ databases">
        <title>Genomic Encyclopedia of Type Strains, Phase III (KMG-III): the genomes of soil and plant-associated and newly described type strains.</title>
        <authorList>
            <person name="Whitman W."/>
        </authorList>
    </citation>
    <scope>NUCLEOTIDE SEQUENCE [LARGE SCALE GENOMIC DNA]</scope>
    <source>
        <strain evidence="6 7">CGMCC 1.12504</strain>
    </source>
</reference>
<evidence type="ECO:0000313" key="6">
    <source>
        <dbReference type="EMBL" id="RAR49764.1"/>
    </source>
</evidence>